<evidence type="ECO:0008006" key="12">
    <source>
        <dbReference type="Google" id="ProtNLM"/>
    </source>
</evidence>
<dbReference type="PROSITE" id="PS00079">
    <property type="entry name" value="MULTICOPPER_OXIDASE1"/>
    <property type="match status" value="1"/>
</dbReference>
<dbReference type="InterPro" id="IPR045087">
    <property type="entry name" value="Cu-oxidase_fam"/>
</dbReference>
<evidence type="ECO:0000259" key="7">
    <source>
        <dbReference type="Pfam" id="PF00394"/>
    </source>
</evidence>
<feature type="domain" description="Plastocyanin-like" evidence="9">
    <location>
        <begin position="226"/>
        <end position="341"/>
    </location>
</feature>
<feature type="signal peptide" evidence="6">
    <location>
        <begin position="1"/>
        <end position="20"/>
    </location>
</feature>
<dbReference type="Proteomes" id="UP001274830">
    <property type="component" value="Unassembled WGS sequence"/>
</dbReference>
<dbReference type="InterPro" id="IPR002355">
    <property type="entry name" value="Cu_oxidase_Cu_BS"/>
</dbReference>
<proteinExistence type="inferred from homology"/>
<dbReference type="CDD" id="cd13901">
    <property type="entry name" value="CuRO_3_MaLCC_like"/>
    <property type="match status" value="1"/>
</dbReference>
<comment type="similarity">
    <text evidence="1">Belongs to the multicopper oxidase family.</text>
</comment>
<keyword evidence="11" id="KW-1185">Reference proteome</keyword>
<evidence type="ECO:0000259" key="9">
    <source>
        <dbReference type="Pfam" id="PF07732"/>
    </source>
</evidence>
<name>A0AAE1C3J2_9PEZI</name>
<dbReference type="EMBL" id="JAUTXT010000010">
    <property type="protein sequence ID" value="KAK3676453.1"/>
    <property type="molecule type" value="Genomic_DNA"/>
</dbReference>
<dbReference type="SUPFAM" id="SSF49503">
    <property type="entry name" value="Cupredoxins"/>
    <property type="match status" value="3"/>
</dbReference>
<evidence type="ECO:0000313" key="11">
    <source>
        <dbReference type="Proteomes" id="UP001274830"/>
    </source>
</evidence>
<evidence type="ECO:0000256" key="6">
    <source>
        <dbReference type="SAM" id="SignalP"/>
    </source>
</evidence>
<feature type="domain" description="Plastocyanin-like" evidence="8">
    <location>
        <begin position="576"/>
        <end position="715"/>
    </location>
</feature>
<dbReference type="InterPro" id="IPR011706">
    <property type="entry name" value="Cu-oxidase_C"/>
</dbReference>
<keyword evidence="4" id="KW-0186">Copper</keyword>
<evidence type="ECO:0000256" key="1">
    <source>
        <dbReference type="ARBA" id="ARBA00010609"/>
    </source>
</evidence>
<organism evidence="10 11">
    <name type="scientific">Recurvomyces mirabilis</name>
    <dbReference type="NCBI Taxonomy" id="574656"/>
    <lineage>
        <taxon>Eukaryota</taxon>
        <taxon>Fungi</taxon>
        <taxon>Dikarya</taxon>
        <taxon>Ascomycota</taxon>
        <taxon>Pezizomycotina</taxon>
        <taxon>Dothideomycetes</taxon>
        <taxon>Dothideomycetidae</taxon>
        <taxon>Mycosphaerellales</taxon>
        <taxon>Teratosphaeriaceae</taxon>
        <taxon>Recurvomyces</taxon>
    </lineage>
</organism>
<gene>
    <name evidence="10" type="ORF">LTR78_003729</name>
</gene>
<dbReference type="InterPro" id="IPR011707">
    <property type="entry name" value="Cu-oxidase-like_N"/>
</dbReference>
<keyword evidence="3" id="KW-0560">Oxidoreductase</keyword>
<dbReference type="InterPro" id="IPR008972">
    <property type="entry name" value="Cupredoxin"/>
</dbReference>
<evidence type="ECO:0000313" key="10">
    <source>
        <dbReference type="EMBL" id="KAK3676453.1"/>
    </source>
</evidence>
<dbReference type="GO" id="GO:0016491">
    <property type="term" value="F:oxidoreductase activity"/>
    <property type="evidence" value="ECO:0007669"/>
    <property type="project" value="UniProtKB-KW"/>
</dbReference>
<dbReference type="Gene3D" id="2.60.40.420">
    <property type="entry name" value="Cupredoxins - blue copper proteins"/>
    <property type="match status" value="3"/>
</dbReference>
<dbReference type="FunFam" id="2.60.40.420:FF:000021">
    <property type="entry name" value="Extracellular dihydrogeodin oxidase/laccase"/>
    <property type="match status" value="1"/>
</dbReference>
<dbReference type="GO" id="GO:0005507">
    <property type="term" value="F:copper ion binding"/>
    <property type="evidence" value="ECO:0007669"/>
    <property type="project" value="InterPro"/>
</dbReference>
<dbReference type="PANTHER" id="PTHR11709">
    <property type="entry name" value="MULTI-COPPER OXIDASE"/>
    <property type="match status" value="1"/>
</dbReference>
<dbReference type="AlphaFoldDB" id="A0AAE1C3J2"/>
<dbReference type="PROSITE" id="PS00080">
    <property type="entry name" value="MULTICOPPER_OXIDASE2"/>
    <property type="match status" value="1"/>
</dbReference>
<dbReference type="CDD" id="cd13880">
    <property type="entry name" value="CuRO_2_MaLCC_like"/>
    <property type="match status" value="1"/>
</dbReference>
<dbReference type="PANTHER" id="PTHR11709:SF145">
    <property type="entry name" value="LCC1"/>
    <property type="match status" value="1"/>
</dbReference>
<reference evidence="10" key="1">
    <citation type="submission" date="2023-07" db="EMBL/GenBank/DDBJ databases">
        <title>Black Yeasts Isolated from many extreme environments.</title>
        <authorList>
            <person name="Coleine C."/>
            <person name="Stajich J.E."/>
            <person name="Selbmann L."/>
        </authorList>
    </citation>
    <scope>NUCLEOTIDE SEQUENCE</scope>
    <source>
        <strain evidence="10">CCFEE 5485</strain>
    </source>
</reference>
<dbReference type="Pfam" id="PF07731">
    <property type="entry name" value="Cu-oxidase_2"/>
    <property type="match status" value="1"/>
</dbReference>
<dbReference type="Pfam" id="PF00394">
    <property type="entry name" value="Cu-oxidase"/>
    <property type="match status" value="1"/>
</dbReference>
<evidence type="ECO:0000256" key="3">
    <source>
        <dbReference type="ARBA" id="ARBA00023002"/>
    </source>
</evidence>
<keyword evidence="2" id="KW-0479">Metal-binding</keyword>
<protein>
    <recommendedName>
        <fullName evidence="12">Multicopper oxidase</fullName>
    </recommendedName>
</protein>
<accession>A0AAE1C3J2</accession>
<sequence length="751" mass="79865">MVANFLSTGTVLLLSGFAAAAPQLHPAPFSHPRPGPALGRFSIDFLPAFKALQSAASDVGSTSTLGTSATGTKTSATSSGASSPQGTTVVSTHISTVAATVTATVTKVDTAQHGTATINVSGNTPASTGLATQIKPSPSPFGGPARGSYRGPAFLPPGHSLAPGLPQWQTNGNSPLGTFDAPRLPPWLSGPFEGGQSPWGGRDPYNTNPYNSPPETGVTRKYQFNIAEGTIAPDGVERAALLVNGAFPGPTVEANWGDWIEVEVTNNLPVEGTTIHWHGLLQTATPWMDGIPAVMQCPISPNGGTFTYRFKADLYGTSWWHAHYSAQYAGGILGPMIIYGPHDSSYDVDLGPVLLSDWYHTSYYDLVEQTMAPIAANALPPISQNNLINGKMNYPCANATGLKCTPNAGISKFNVTSGQSYRLRLMNTGSEGIQKFSIDGAKLTVIANDFVPVTPYDVDVVTLAIGQRSDVIFKANGKPTDAVWMRSTLGPSAFVGGCTLNDGISPEAVAAIYYQHANQSAIPTTNSSIPLSEILRCQNDDLSMTQPSYSITPPVVPSTTQVINITYQSNGTTNLFYMNNSTFRANYNDPVLLDAKLGKTDFPAEYNVYNFGSASSVRFVVYNYAFTGAHPMHLHGHNMYVLATGTGTWDGTVVNPGNPQRRDVQLLPNSVSLGGDPGFMVIQFDADNAGVWPFHCHIAWHVSGGLYINVLEGPDDIKNKMQIPSTMAQTCRDWNGWTDGGHVVPEIDSGL</sequence>
<dbReference type="CDD" id="cd13854">
    <property type="entry name" value="CuRO_1_MaLCC_like"/>
    <property type="match status" value="1"/>
</dbReference>
<evidence type="ECO:0000256" key="2">
    <source>
        <dbReference type="ARBA" id="ARBA00022723"/>
    </source>
</evidence>
<keyword evidence="6" id="KW-0732">Signal</keyword>
<evidence type="ECO:0000256" key="5">
    <source>
        <dbReference type="SAM" id="MobiDB-lite"/>
    </source>
</evidence>
<dbReference type="InterPro" id="IPR033138">
    <property type="entry name" value="Cu_oxidase_CS"/>
</dbReference>
<feature type="domain" description="Plastocyanin-like" evidence="7">
    <location>
        <begin position="352"/>
        <end position="488"/>
    </location>
</feature>
<dbReference type="InterPro" id="IPR001117">
    <property type="entry name" value="Cu-oxidase_2nd"/>
</dbReference>
<dbReference type="Pfam" id="PF07732">
    <property type="entry name" value="Cu-oxidase_3"/>
    <property type="match status" value="1"/>
</dbReference>
<feature type="region of interest" description="Disordered" evidence="5">
    <location>
        <begin position="60"/>
        <end position="87"/>
    </location>
</feature>
<evidence type="ECO:0000259" key="8">
    <source>
        <dbReference type="Pfam" id="PF07731"/>
    </source>
</evidence>
<evidence type="ECO:0000256" key="4">
    <source>
        <dbReference type="ARBA" id="ARBA00023008"/>
    </source>
</evidence>
<comment type="caution">
    <text evidence="10">The sequence shown here is derived from an EMBL/GenBank/DDBJ whole genome shotgun (WGS) entry which is preliminary data.</text>
</comment>
<feature type="chain" id="PRO_5042133957" description="Multicopper oxidase" evidence="6">
    <location>
        <begin position="21"/>
        <end position="751"/>
    </location>
</feature>